<name>L8JWM3_9BACT</name>
<keyword evidence="3" id="KW-1185">Reference proteome</keyword>
<dbReference type="eggNOG" id="COG1926">
    <property type="taxonomic scope" value="Bacteria"/>
</dbReference>
<reference evidence="2 3" key="1">
    <citation type="submission" date="2012-12" db="EMBL/GenBank/DDBJ databases">
        <title>Genome assembly of Fulvivirga imtechensis AK7.</title>
        <authorList>
            <person name="Nupur N."/>
            <person name="Khatri I."/>
            <person name="Kumar R."/>
            <person name="Subramanian S."/>
            <person name="Pinnaka A."/>
        </authorList>
    </citation>
    <scope>NUCLEOTIDE SEQUENCE [LARGE SCALE GENOMIC DNA]</scope>
    <source>
        <strain evidence="2 3">AK7</strain>
    </source>
</reference>
<protein>
    <recommendedName>
        <fullName evidence="1">Phosphoribosyltransferase domain-containing protein</fullName>
    </recommendedName>
</protein>
<dbReference type="SUPFAM" id="SSF53271">
    <property type="entry name" value="PRTase-like"/>
    <property type="match status" value="1"/>
</dbReference>
<accession>L8JWM3</accession>
<dbReference type="Pfam" id="PF00156">
    <property type="entry name" value="Pribosyltran"/>
    <property type="match status" value="1"/>
</dbReference>
<evidence type="ECO:0000259" key="1">
    <source>
        <dbReference type="Pfam" id="PF00156"/>
    </source>
</evidence>
<dbReference type="STRING" id="1237149.C900_02420"/>
<dbReference type="CDD" id="cd06223">
    <property type="entry name" value="PRTases_typeI"/>
    <property type="match status" value="1"/>
</dbReference>
<dbReference type="AlphaFoldDB" id="L8JWM3"/>
<evidence type="ECO:0000313" key="3">
    <source>
        <dbReference type="Proteomes" id="UP000011135"/>
    </source>
</evidence>
<proteinExistence type="predicted"/>
<dbReference type="EMBL" id="AMZN01000036">
    <property type="protein sequence ID" value="ELR71612.1"/>
    <property type="molecule type" value="Genomic_DNA"/>
</dbReference>
<dbReference type="InterPro" id="IPR029057">
    <property type="entry name" value="PRTase-like"/>
</dbReference>
<gene>
    <name evidence="2" type="ORF">C900_02420</name>
</gene>
<dbReference type="OrthoDB" id="9810066at2"/>
<dbReference type="Gene3D" id="3.30.1310.20">
    <property type="entry name" value="PRTase-like"/>
    <property type="match status" value="1"/>
</dbReference>
<comment type="caution">
    <text evidence="2">The sequence shown here is derived from an EMBL/GenBank/DDBJ whole genome shotgun (WGS) entry which is preliminary data.</text>
</comment>
<dbReference type="Gene3D" id="3.40.50.2020">
    <property type="match status" value="1"/>
</dbReference>
<dbReference type="PATRIC" id="fig|1237149.3.peg.2288"/>
<feature type="domain" description="Phosphoribosyltransferase" evidence="1">
    <location>
        <begin position="13"/>
        <end position="178"/>
    </location>
</feature>
<dbReference type="RefSeq" id="WP_009579828.1">
    <property type="nucleotide sequence ID" value="NZ_AMZN01000036.1"/>
</dbReference>
<dbReference type="InterPro" id="IPR000836">
    <property type="entry name" value="PRTase_dom"/>
</dbReference>
<dbReference type="Proteomes" id="UP000011135">
    <property type="component" value="Unassembled WGS sequence"/>
</dbReference>
<evidence type="ECO:0000313" key="2">
    <source>
        <dbReference type="EMBL" id="ELR71612.1"/>
    </source>
</evidence>
<organism evidence="2 3">
    <name type="scientific">Fulvivirga imtechensis AK7</name>
    <dbReference type="NCBI Taxonomy" id="1237149"/>
    <lineage>
        <taxon>Bacteria</taxon>
        <taxon>Pseudomonadati</taxon>
        <taxon>Bacteroidota</taxon>
        <taxon>Cytophagia</taxon>
        <taxon>Cytophagales</taxon>
        <taxon>Fulvivirgaceae</taxon>
        <taxon>Fulvivirga</taxon>
    </lineage>
</organism>
<sequence>MFKDRKDAGVQLAKALGKYEGQNVLILGIPRGGVETAYYVAKHLNAEMSVVVTRKLGYPYNPEAAFGAIAEDGSVYISDAGKQMLADKEINEVMEREKAEVQRRLLKLRQGRPLPKIQGRTVIIVDDGIATGATLFATIELCRHKKAAKIVVAAPISDERMKSILHRKADDVVILETPPFYRAVSQGYRDFSTVSDQQALEYLDKWEKEYEEEFLN</sequence>